<reference evidence="2 3" key="1">
    <citation type="submission" date="2019-07" db="EMBL/GenBank/DDBJ databases">
        <title>Deinococcus detaillus sp. nov., isolated from humus soil in Antarctica.</title>
        <authorList>
            <person name="Zhang K."/>
        </authorList>
    </citation>
    <scope>NUCLEOTIDE SEQUENCE [LARGE SCALE GENOMIC DNA]</scope>
    <source>
        <strain evidence="2 3">H1</strain>
    </source>
</reference>
<protein>
    <submittedName>
        <fullName evidence="2">Uncharacterized protein</fullName>
    </submittedName>
</protein>
<organism evidence="2 3">
    <name type="scientific">Deinococcus detaillensis</name>
    <dbReference type="NCBI Taxonomy" id="2592048"/>
    <lineage>
        <taxon>Bacteria</taxon>
        <taxon>Thermotogati</taxon>
        <taxon>Deinococcota</taxon>
        <taxon>Deinococci</taxon>
        <taxon>Deinococcales</taxon>
        <taxon>Deinococcaceae</taxon>
        <taxon>Deinococcus</taxon>
    </lineage>
</organism>
<evidence type="ECO:0000313" key="3">
    <source>
        <dbReference type="Proteomes" id="UP000316092"/>
    </source>
</evidence>
<sequence>MNHLMISKTAFALSVFAALGLATAKCDTAPGKLLGGLMPLPTYLSAECGADYAAMRQQQVKLAEGMGTISTYELYWVAEKNLKTLEKDIKAGLKAKGYLDDMQPFRLAPLFGKQRADATFSKGQITWRVMISAADDSNAGFTGKAKQPYFLIAFKLK</sequence>
<accession>A0A553UU46</accession>
<evidence type="ECO:0000313" key="2">
    <source>
        <dbReference type="EMBL" id="TSA83730.1"/>
    </source>
</evidence>
<proteinExistence type="predicted"/>
<dbReference type="EMBL" id="VKDB01000013">
    <property type="protein sequence ID" value="TSA83730.1"/>
    <property type="molecule type" value="Genomic_DNA"/>
</dbReference>
<feature type="chain" id="PRO_5021760956" evidence="1">
    <location>
        <begin position="25"/>
        <end position="157"/>
    </location>
</feature>
<keyword evidence="1" id="KW-0732">Signal</keyword>
<dbReference type="OrthoDB" id="9825329at2"/>
<dbReference type="RefSeq" id="WP_143721080.1">
    <property type="nucleotide sequence ID" value="NZ_VKDB01000013.1"/>
</dbReference>
<gene>
    <name evidence="2" type="ORF">FNU79_12055</name>
</gene>
<comment type="caution">
    <text evidence="2">The sequence shown here is derived from an EMBL/GenBank/DDBJ whole genome shotgun (WGS) entry which is preliminary data.</text>
</comment>
<dbReference type="Proteomes" id="UP000316092">
    <property type="component" value="Unassembled WGS sequence"/>
</dbReference>
<feature type="signal peptide" evidence="1">
    <location>
        <begin position="1"/>
        <end position="24"/>
    </location>
</feature>
<evidence type="ECO:0000256" key="1">
    <source>
        <dbReference type="SAM" id="SignalP"/>
    </source>
</evidence>
<keyword evidence="3" id="KW-1185">Reference proteome</keyword>
<name>A0A553UU46_9DEIO</name>
<dbReference type="AlphaFoldDB" id="A0A553UU46"/>